<keyword evidence="5 8" id="KW-0521">NADP</keyword>
<protein>
    <recommendedName>
        <fullName evidence="8">Putative NAD(P)H nitroreductase</fullName>
        <ecNumber evidence="8">1.-.-.-</ecNumber>
    </recommendedName>
</protein>
<feature type="domain" description="Nitroreductase" evidence="10">
    <location>
        <begin position="17"/>
        <end position="174"/>
    </location>
</feature>
<evidence type="ECO:0000256" key="9">
    <source>
        <dbReference type="SAM" id="MobiDB-lite"/>
    </source>
</evidence>
<dbReference type="PIRSF" id="PIRSF000232">
    <property type="entry name" value="YdjA"/>
    <property type="match status" value="1"/>
</dbReference>
<proteinExistence type="inferred from homology"/>
<dbReference type="EC" id="1.-.-.-" evidence="8"/>
<dbReference type="InterPro" id="IPR026021">
    <property type="entry name" value="YdjA-like"/>
</dbReference>
<comment type="similarity">
    <text evidence="2 8">Belongs to the nitroreductase family.</text>
</comment>
<evidence type="ECO:0000256" key="3">
    <source>
        <dbReference type="ARBA" id="ARBA00022630"/>
    </source>
</evidence>
<comment type="caution">
    <text evidence="11">The sequence shown here is derived from an EMBL/GenBank/DDBJ whole genome shotgun (WGS) entry which is preliminary data.</text>
</comment>
<dbReference type="CDD" id="cd02135">
    <property type="entry name" value="YdjA-like"/>
    <property type="match status" value="1"/>
</dbReference>
<dbReference type="Gene3D" id="3.40.109.10">
    <property type="entry name" value="NADH Oxidase"/>
    <property type="match status" value="1"/>
</dbReference>
<dbReference type="RefSeq" id="WP_370562130.1">
    <property type="nucleotide sequence ID" value="NZ_JBFWIB010000001.1"/>
</dbReference>
<evidence type="ECO:0000256" key="1">
    <source>
        <dbReference type="ARBA" id="ARBA00001917"/>
    </source>
</evidence>
<keyword evidence="7 8" id="KW-0520">NAD</keyword>
<feature type="region of interest" description="Disordered" evidence="9">
    <location>
        <begin position="178"/>
        <end position="198"/>
    </location>
</feature>
<evidence type="ECO:0000256" key="2">
    <source>
        <dbReference type="ARBA" id="ARBA00007118"/>
    </source>
</evidence>
<evidence type="ECO:0000256" key="6">
    <source>
        <dbReference type="ARBA" id="ARBA00023002"/>
    </source>
</evidence>
<dbReference type="InterPro" id="IPR052530">
    <property type="entry name" value="NAD(P)H_nitroreductase"/>
</dbReference>
<evidence type="ECO:0000313" key="12">
    <source>
        <dbReference type="Proteomes" id="UP001566331"/>
    </source>
</evidence>
<organism evidence="11 12">
    <name type="scientific">Luteimonas salinilitoris</name>
    <dbReference type="NCBI Taxonomy" id="3237697"/>
    <lineage>
        <taxon>Bacteria</taxon>
        <taxon>Pseudomonadati</taxon>
        <taxon>Pseudomonadota</taxon>
        <taxon>Gammaproteobacteria</taxon>
        <taxon>Lysobacterales</taxon>
        <taxon>Lysobacteraceae</taxon>
        <taxon>Luteimonas</taxon>
    </lineage>
</organism>
<evidence type="ECO:0000256" key="4">
    <source>
        <dbReference type="ARBA" id="ARBA00022643"/>
    </source>
</evidence>
<keyword evidence="3 8" id="KW-0285">Flavoprotein</keyword>
<gene>
    <name evidence="11" type="ORF">AB6713_01930</name>
</gene>
<reference evidence="11 12" key="1">
    <citation type="submission" date="2024-07" db="EMBL/GenBank/DDBJ databases">
        <title>Luteimonas salilacus sp. nov., isolated from the shore soil of Salt Lake in Tibet of China.</title>
        <authorList>
            <person name="Zhang X."/>
            <person name="Li A."/>
        </authorList>
    </citation>
    <scope>NUCLEOTIDE SEQUENCE [LARGE SCALE GENOMIC DNA]</scope>
    <source>
        <strain evidence="11 12">B3-2-R+30</strain>
    </source>
</reference>
<keyword evidence="4 8" id="KW-0288">FMN</keyword>
<dbReference type="Proteomes" id="UP001566331">
    <property type="component" value="Unassembled WGS sequence"/>
</dbReference>
<name>A0ABV4HLD8_9GAMM</name>
<comment type="cofactor">
    <cofactor evidence="1 8">
        <name>FMN</name>
        <dbReference type="ChEBI" id="CHEBI:58210"/>
    </cofactor>
</comment>
<sequence>MSPVSNRTADIWLQLDGRRSVPARQLGEPGPDDATLARMLRSAVRVPDHGKRVPFRFLRIAGDARAALGEALAAITLRRDPGAAAAAVDKDRQRFGHAPLVIAVVAVLDPADAAIPEQERLLSAGCACFALLQAAQAAGFGATWLTGWPAYDDEVRVLLGLGAQERIAGFIHIGTPRMAAPERERPDPQALLSDWRPA</sequence>
<evidence type="ECO:0000256" key="7">
    <source>
        <dbReference type="ARBA" id="ARBA00023027"/>
    </source>
</evidence>
<dbReference type="PANTHER" id="PTHR43821:SF1">
    <property type="entry name" value="NAD(P)H NITROREDUCTASE YDJA-RELATED"/>
    <property type="match status" value="1"/>
</dbReference>
<dbReference type="PANTHER" id="PTHR43821">
    <property type="entry name" value="NAD(P)H NITROREDUCTASE YDJA-RELATED"/>
    <property type="match status" value="1"/>
</dbReference>
<keyword evidence="6 8" id="KW-0560">Oxidoreductase</keyword>
<evidence type="ECO:0000256" key="5">
    <source>
        <dbReference type="ARBA" id="ARBA00022857"/>
    </source>
</evidence>
<dbReference type="SUPFAM" id="SSF55469">
    <property type="entry name" value="FMN-dependent nitroreductase-like"/>
    <property type="match status" value="1"/>
</dbReference>
<dbReference type="InterPro" id="IPR029479">
    <property type="entry name" value="Nitroreductase"/>
</dbReference>
<dbReference type="InterPro" id="IPR000415">
    <property type="entry name" value="Nitroreductase-like"/>
</dbReference>
<dbReference type="Pfam" id="PF00881">
    <property type="entry name" value="Nitroreductase"/>
    <property type="match status" value="1"/>
</dbReference>
<evidence type="ECO:0000256" key="8">
    <source>
        <dbReference type="PIRNR" id="PIRNR000232"/>
    </source>
</evidence>
<evidence type="ECO:0000313" key="11">
    <source>
        <dbReference type="EMBL" id="MEZ0473378.1"/>
    </source>
</evidence>
<dbReference type="EMBL" id="JBFWIC010000002">
    <property type="protein sequence ID" value="MEZ0473378.1"/>
    <property type="molecule type" value="Genomic_DNA"/>
</dbReference>
<keyword evidence="12" id="KW-1185">Reference proteome</keyword>
<accession>A0ABV4HLD8</accession>
<evidence type="ECO:0000259" key="10">
    <source>
        <dbReference type="Pfam" id="PF00881"/>
    </source>
</evidence>